<evidence type="ECO:0000313" key="2">
    <source>
        <dbReference type="Proteomes" id="UP000030300"/>
    </source>
</evidence>
<dbReference type="STRING" id="2045.KR76_15080"/>
<reference evidence="1 2" key="1">
    <citation type="journal article" date="2015" name="Genome Announc.">
        <title>Complete Genome Sequence of Steroid-Transforming Nocardioides simplex VKM Ac-2033D.</title>
        <authorList>
            <person name="Shtratnikova V.Y."/>
            <person name="Schelkunov M.I."/>
            <person name="Pekov Y.A."/>
            <person name="Fokina V.V."/>
            <person name="Logacheva M.D."/>
            <person name="Sokolov S.L."/>
            <person name="Bragin E.Y."/>
            <person name="Ashapkin V.V."/>
            <person name="Donova M.V."/>
        </authorList>
    </citation>
    <scope>NUCLEOTIDE SEQUENCE [LARGE SCALE GENOMIC DNA]</scope>
    <source>
        <strain evidence="1 2">VKM Ac-2033D</strain>
    </source>
</reference>
<dbReference type="GeneID" id="96610175"/>
<evidence type="ECO:0000313" key="1">
    <source>
        <dbReference type="EMBL" id="AIY17755.1"/>
    </source>
</evidence>
<dbReference type="HOGENOM" id="CLU_2465945_0_0_11"/>
<organism evidence="1 2">
    <name type="scientific">Nocardioides simplex</name>
    <name type="common">Arthrobacter simplex</name>
    <dbReference type="NCBI Taxonomy" id="2045"/>
    <lineage>
        <taxon>Bacteria</taxon>
        <taxon>Bacillati</taxon>
        <taxon>Actinomycetota</taxon>
        <taxon>Actinomycetes</taxon>
        <taxon>Propionibacteriales</taxon>
        <taxon>Nocardioidaceae</taxon>
        <taxon>Pimelobacter</taxon>
    </lineage>
</organism>
<keyword evidence="2" id="KW-1185">Reference proteome</keyword>
<dbReference type="KEGG" id="psim:KR76_15080"/>
<dbReference type="RefSeq" id="WP_038679410.1">
    <property type="nucleotide sequence ID" value="NZ_BJMC01000009.1"/>
</dbReference>
<sequence length="88" mass="9639">MKRLWFSARRTAARTIAAPAVDRVVAQVEDLQVTAIDRPVFRDGAEAMRAEVLRILTGEPELADDGCHPVWHELGVHAPVGNARSVTP</sequence>
<accession>A0A0A1DQT7</accession>
<proteinExistence type="predicted"/>
<dbReference type="EMBL" id="CP009896">
    <property type="protein sequence ID" value="AIY17755.1"/>
    <property type="molecule type" value="Genomic_DNA"/>
</dbReference>
<dbReference type="Proteomes" id="UP000030300">
    <property type="component" value="Chromosome"/>
</dbReference>
<dbReference type="AlphaFoldDB" id="A0A0A1DQT7"/>
<protein>
    <submittedName>
        <fullName evidence="1">Uncharacterized protein</fullName>
    </submittedName>
</protein>
<name>A0A0A1DQT7_NOCSI</name>
<gene>
    <name evidence="1" type="ORF">KR76_15080</name>
</gene>